<sequence>MARALAIPLPPLFLVCLFYVVYMTSSYECFPKIHAHHSQHAHPCDPGDRAQQPTELGESFVVEWLTISFFSLAPGSSLRYSDCCSV</sequence>
<feature type="signal peptide" evidence="1">
    <location>
        <begin position="1"/>
        <end position="26"/>
    </location>
</feature>
<evidence type="ECO:0000313" key="2">
    <source>
        <dbReference type="EMBL" id="MBW29689.1"/>
    </source>
</evidence>
<reference evidence="2" key="1">
    <citation type="submission" date="2018-01" db="EMBL/GenBank/DDBJ databases">
        <title>An insight into the sialome of Amazonian anophelines.</title>
        <authorList>
            <person name="Ribeiro J.M."/>
            <person name="Scarpassa V."/>
            <person name="Calvo E."/>
        </authorList>
    </citation>
    <scope>NUCLEOTIDE SEQUENCE</scope>
    <source>
        <tissue evidence="2">Salivary glands</tissue>
    </source>
</reference>
<keyword evidence="1" id="KW-0732">Signal</keyword>
<dbReference type="AlphaFoldDB" id="A0A2M3ZME8"/>
<organism evidence="2">
    <name type="scientific">Anopheles braziliensis</name>
    <dbReference type="NCBI Taxonomy" id="58242"/>
    <lineage>
        <taxon>Eukaryota</taxon>
        <taxon>Metazoa</taxon>
        <taxon>Ecdysozoa</taxon>
        <taxon>Arthropoda</taxon>
        <taxon>Hexapoda</taxon>
        <taxon>Insecta</taxon>
        <taxon>Pterygota</taxon>
        <taxon>Neoptera</taxon>
        <taxon>Endopterygota</taxon>
        <taxon>Diptera</taxon>
        <taxon>Nematocera</taxon>
        <taxon>Culicoidea</taxon>
        <taxon>Culicidae</taxon>
        <taxon>Anophelinae</taxon>
        <taxon>Anopheles</taxon>
    </lineage>
</organism>
<dbReference type="EMBL" id="GGFM01008938">
    <property type="protein sequence ID" value="MBW29689.1"/>
    <property type="molecule type" value="Transcribed_RNA"/>
</dbReference>
<protein>
    <submittedName>
        <fullName evidence="2">Putative secreted peptide</fullName>
    </submittedName>
</protein>
<feature type="chain" id="PRO_5014682310" evidence="1">
    <location>
        <begin position="27"/>
        <end position="86"/>
    </location>
</feature>
<proteinExistence type="predicted"/>
<name>A0A2M3ZME8_9DIPT</name>
<evidence type="ECO:0000256" key="1">
    <source>
        <dbReference type="SAM" id="SignalP"/>
    </source>
</evidence>
<accession>A0A2M3ZME8</accession>